<reference evidence="7 8" key="1">
    <citation type="journal article" date="2019" name="Int. J. Syst. Evol. Microbiol.">
        <title>The Global Catalogue of Microorganisms (GCM) 10K type strain sequencing project: providing services to taxonomists for standard genome sequencing and annotation.</title>
        <authorList>
            <consortium name="The Broad Institute Genomics Platform"/>
            <consortium name="The Broad Institute Genome Sequencing Center for Infectious Disease"/>
            <person name="Wu L."/>
            <person name="Ma J."/>
        </authorList>
    </citation>
    <scope>NUCLEOTIDE SEQUENCE [LARGE SCALE GENOMIC DNA]</scope>
    <source>
        <strain evidence="7 8">JCM 10696</strain>
    </source>
</reference>
<dbReference type="Proteomes" id="UP001500665">
    <property type="component" value="Unassembled WGS sequence"/>
</dbReference>
<accession>A0ABN1RNQ6</accession>
<feature type="region of interest" description="Disordered" evidence="3">
    <location>
        <begin position="344"/>
        <end position="378"/>
    </location>
</feature>
<feature type="domain" description="YknX-like beta-barrel" evidence="6">
    <location>
        <begin position="202"/>
        <end position="277"/>
    </location>
</feature>
<proteinExistence type="predicted"/>
<keyword evidence="4" id="KW-1133">Transmembrane helix</keyword>
<dbReference type="Pfam" id="PF25967">
    <property type="entry name" value="RND-MFP_C"/>
    <property type="match status" value="1"/>
</dbReference>
<gene>
    <name evidence="7" type="ORF">GCM10009550_52320</name>
</gene>
<dbReference type="Gene3D" id="2.40.420.20">
    <property type="match status" value="1"/>
</dbReference>
<evidence type="ECO:0008006" key="9">
    <source>
        <dbReference type="Google" id="ProtNLM"/>
    </source>
</evidence>
<dbReference type="PANTHER" id="PTHR32347:SF14">
    <property type="entry name" value="EFFLUX SYSTEM COMPONENT YKNX-RELATED"/>
    <property type="match status" value="1"/>
</dbReference>
<dbReference type="Gene3D" id="2.40.30.170">
    <property type="match status" value="1"/>
</dbReference>
<evidence type="ECO:0000256" key="4">
    <source>
        <dbReference type="SAM" id="Phobius"/>
    </source>
</evidence>
<feature type="domain" description="Multidrug resistance protein MdtA-like C-terminal permuted SH3" evidence="5">
    <location>
        <begin position="284"/>
        <end position="337"/>
    </location>
</feature>
<keyword evidence="2" id="KW-0175">Coiled coil</keyword>
<dbReference type="Pfam" id="PF25990">
    <property type="entry name" value="Beta-barrel_YknX"/>
    <property type="match status" value="1"/>
</dbReference>
<dbReference type="InterPro" id="IPR050465">
    <property type="entry name" value="UPF0194_transport"/>
</dbReference>
<name>A0ABN1RNQ6_9ACTN</name>
<keyword evidence="4" id="KW-0812">Transmembrane</keyword>
<dbReference type="RefSeq" id="WP_344243607.1">
    <property type="nucleotide sequence ID" value="NZ_BAAAHH010000024.1"/>
</dbReference>
<protein>
    <recommendedName>
        <fullName evidence="9">Macrolide-specific efflux system membrane fusion protein</fullName>
    </recommendedName>
</protein>
<feature type="compositionally biased region" description="Gly residues" evidence="3">
    <location>
        <begin position="349"/>
        <end position="378"/>
    </location>
</feature>
<feature type="region of interest" description="Disordered" evidence="3">
    <location>
        <begin position="165"/>
        <end position="194"/>
    </location>
</feature>
<dbReference type="InterPro" id="IPR058636">
    <property type="entry name" value="Beta-barrel_YknX"/>
</dbReference>
<comment type="subcellular location">
    <subcellularLocation>
        <location evidence="1">Cell envelope</location>
    </subcellularLocation>
</comment>
<evidence type="ECO:0000313" key="7">
    <source>
        <dbReference type="EMBL" id="GAA0960735.1"/>
    </source>
</evidence>
<dbReference type="Gene3D" id="2.40.50.100">
    <property type="match status" value="1"/>
</dbReference>
<evidence type="ECO:0000313" key="8">
    <source>
        <dbReference type="Proteomes" id="UP001500665"/>
    </source>
</evidence>
<dbReference type="SUPFAM" id="SSF111369">
    <property type="entry name" value="HlyD-like secretion proteins"/>
    <property type="match status" value="1"/>
</dbReference>
<evidence type="ECO:0000256" key="1">
    <source>
        <dbReference type="ARBA" id="ARBA00004196"/>
    </source>
</evidence>
<comment type="caution">
    <text evidence="7">The sequence shown here is derived from an EMBL/GenBank/DDBJ whole genome shotgun (WGS) entry which is preliminary data.</text>
</comment>
<evidence type="ECO:0000256" key="2">
    <source>
        <dbReference type="ARBA" id="ARBA00023054"/>
    </source>
</evidence>
<sequence length="378" mass="37209">MKSLLERRGVVVNGTLGVLLAGGVGVAYLSLGGDGEEPTTSGRTTTVSRGSLVESVSASGSVESAKSSALGFGGSGTVKKIYVAVGDEVEKGARLAVLDQTEAREDLEAARANLAAAAEEDTDSAQGYAGYVQAQNAVKSAQRALDGTVIYAPFAGTVTAVNGSVGESAGSSSSTGSSTAGNSSGTTTGSSGFIEIANPSKMKVEGAFTESDTTKLKVGQSATVTFNALSGVTANGKVTQISTEPTTTNNVVSFGVVITLTDKPAKVRIGQTSTVTVEVSRAEDVLYVPSAAVSTAGGQSTVTVLENGKPVVRTVTTGITGDSGVEIKSGLEEGDQVQLTTISGSTTSGNGGFPGGGGNMGGGPPGGGNMGGFPGGGR</sequence>
<evidence type="ECO:0000256" key="3">
    <source>
        <dbReference type="SAM" id="MobiDB-lite"/>
    </source>
</evidence>
<keyword evidence="8" id="KW-1185">Reference proteome</keyword>
<organism evidence="7 8">
    <name type="scientific">Actinocorallia libanotica</name>
    <dbReference type="NCBI Taxonomy" id="46162"/>
    <lineage>
        <taxon>Bacteria</taxon>
        <taxon>Bacillati</taxon>
        <taxon>Actinomycetota</taxon>
        <taxon>Actinomycetes</taxon>
        <taxon>Streptosporangiales</taxon>
        <taxon>Thermomonosporaceae</taxon>
        <taxon>Actinocorallia</taxon>
    </lineage>
</organism>
<dbReference type="InterPro" id="IPR058627">
    <property type="entry name" value="MdtA-like_C"/>
</dbReference>
<keyword evidence="4" id="KW-0472">Membrane</keyword>
<feature type="transmembrane region" description="Helical" evidence="4">
    <location>
        <begin position="12"/>
        <end position="31"/>
    </location>
</feature>
<feature type="compositionally biased region" description="Low complexity" evidence="3">
    <location>
        <begin position="165"/>
        <end position="192"/>
    </location>
</feature>
<evidence type="ECO:0000259" key="5">
    <source>
        <dbReference type="Pfam" id="PF25967"/>
    </source>
</evidence>
<evidence type="ECO:0000259" key="6">
    <source>
        <dbReference type="Pfam" id="PF25990"/>
    </source>
</evidence>
<dbReference type="EMBL" id="BAAAHH010000024">
    <property type="protein sequence ID" value="GAA0960735.1"/>
    <property type="molecule type" value="Genomic_DNA"/>
</dbReference>
<dbReference type="PANTHER" id="PTHR32347">
    <property type="entry name" value="EFFLUX SYSTEM COMPONENT YKNX-RELATED"/>
    <property type="match status" value="1"/>
</dbReference>